<name>A0ABQ7FDC2_9ACTN</name>
<sequence>MEWTDPKYRRMAEALRRAQAEADRRTLGTMAPRVTVRGFLYPAPGPDPAGKPTT</sequence>
<comment type="caution">
    <text evidence="1">The sequence shown here is derived from an EMBL/GenBank/DDBJ whole genome shotgun (WGS) entry which is preliminary data.</text>
</comment>
<gene>
    <name evidence="1" type="ORF">GCU69_23855</name>
</gene>
<evidence type="ECO:0000313" key="2">
    <source>
        <dbReference type="Proteomes" id="UP000621266"/>
    </source>
</evidence>
<evidence type="ECO:0000313" key="1">
    <source>
        <dbReference type="EMBL" id="KAF4406660.1"/>
    </source>
</evidence>
<accession>A0ABQ7FDC2</accession>
<proteinExistence type="predicted"/>
<organism evidence="1 2">
    <name type="scientific">Streptomyces lycii</name>
    <dbReference type="NCBI Taxonomy" id="2654337"/>
    <lineage>
        <taxon>Bacteria</taxon>
        <taxon>Bacillati</taxon>
        <taxon>Actinomycetota</taxon>
        <taxon>Actinomycetes</taxon>
        <taxon>Kitasatosporales</taxon>
        <taxon>Streptomycetaceae</taxon>
        <taxon>Streptomyces</taxon>
    </lineage>
</organism>
<dbReference type="RefSeq" id="WP_156207107.1">
    <property type="nucleotide sequence ID" value="NZ_WHPN01000354.1"/>
</dbReference>
<reference evidence="1 2" key="1">
    <citation type="submission" date="2019-10" db="EMBL/GenBank/DDBJ databases">
        <title>Streptomyces tenebrisbrunneis sp.nov., an endogenous actinomycete isolated from of Lycium ruthenicum.</title>
        <authorList>
            <person name="Ma L."/>
        </authorList>
    </citation>
    <scope>NUCLEOTIDE SEQUENCE [LARGE SCALE GENOMIC DNA]</scope>
    <source>
        <strain evidence="1 2">TRM 66187</strain>
    </source>
</reference>
<dbReference type="EMBL" id="WHPN01000354">
    <property type="protein sequence ID" value="KAF4406660.1"/>
    <property type="molecule type" value="Genomic_DNA"/>
</dbReference>
<keyword evidence="2" id="KW-1185">Reference proteome</keyword>
<dbReference type="Proteomes" id="UP000621266">
    <property type="component" value="Unassembled WGS sequence"/>
</dbReference>
<protein>
    <submittedName>
        <fullName evidence="1">Uncharacterized protein</fullName>
    </submittedName>
</protein>